<comment type="caution">
    <text evidence="6">The sequence shown here is derived from an EMBL/GenBank/DDBJ whole genome shotgun (WGS) entry which is preliminary data.</text>
</comment>
<dbReference type="Gene3D" id="2.40.170.20">
    <property type="entry name" value="TonB-dependent receptor, beta-barrel domain"/>
    <property type="match status" value="1"/>
</dbReference>
<evidence type="ECO:0008006" key="7">
    <source>
        <dbReference type="Google" id="ProtNLM"/>
    </source>
</evidence>
<dbReference type="Pfam" id="PF07715">
    <property type="entry name" value="Plug"/>
    <property type="match status" value="1"/>
</dbReference>
<keyword evidence="3" id="KW-0998">Cell outer membrane</keyword>
<dbReference type="Gene3D" id="2.170.130.10">
    <property type="entry name" value="TonB-dependent receptor, plug domain"/>
    <property type="match status" value="1"/>
</dbReference>
<dbReference type="Pfam" id="PF13715">
    <property type="entry name" value="CarbopepD_reg_2"/>
    <property type="match status" value="1"/>
</dbReference>
<dbReference type="InterPro" id="IPR037066">
    <property type="entry name" value="Plug_dom_sf"/>
</dbReference>
<evidence type="ECO:0000256" key="2">
    <source>
        <dbReference type="ARBA" id="ARBA00023136"/>
    </source>
</evidence>
<dbReference type="InterPro" id="IPR000531">
    <property type="entry name" value="Beta-barrel_TonB"/>
</dbReference>
<evidence type="ECO:0000259" key="5">
    <source>
        <dbReference type="Pfam" id="PF07715"/>
    </source>
</evidence>
<dbReference type="SUPFAM" id="SSF49464">
    <property type="entry name" value="Carboxypeptidase regulatory domain-like"/>
    <property type="match status" value="1"/>
</dbReference>
<gene>
    <name evidence="6" type="ORF">SDC9_46195</name>
</gene>
<feature type="domain" description="TonB-dependent receptor-like beta-barrel" evidence="4">
    <location>
        <begin position="279"/>
        <end position="731"/>
    </location>
</feature>
<sequence>MKFFVNILFLLIFVSALGAQNKYSVSGTITDKGNGETLAGAAVTVDELPGTGISSNTYGYYALSLPEGKYTIIINYLGYETVELEINLNQNIRRDIRMEVLATDLREVDVYPFKRNDNILLNNIGSEKILVSEIKNIPVFFGEQDIMKTISLTPGATSVRDGNNGIYVRGGGNDQNLIILDEAIVYHPSHLLGFFSTFNSDAIKEMTLYKGTAPASYGGRISSVMDIRMKDGNNQSLEVNGGIGLISSRLAIEGPIVKDRGSFIVAGRRTYVDMLLKLTNDPNLNSNTLNFYDLNAKINFKINPKNQIFISAYSGRDAFAVPGRFGLAWGNRTASFRWNHIWQDKLFSNTSVIYSDFDYEVDLAFEPSAFSVLSGIKNFNFKHEFNYFISENSRFILGYDMLAHNITPGQLVADENAVVHPMKIQERNGKEQTVYLSNEFRPSPNWIFNIGIRLNTFRLYGPGDFYKYENGTLSETITYTKDEVVKSYFSPERRLNITHIINPVQSVKISYSTHTQNIHMITATENLSLPVNIWIMSGNNVKPQKSDQFSAGYFRNMRNDMYQFAAEAYFKLMHDQIDVKNGADVMANQHIEGELLFGNGRSYGLELMLKKKYGKLNGWIGYTLSRTELSIPGINNGNWYPARQDITNDLSIVGMYELSKNLTMSATWVYQTGNAVTFPSGKYEINGEIKYYFNERNGYRMPDYHRLDLGLTWNLKSKGKYRGNLNFSVYNAYARKNAFSIDFEQDPSNPEKTRAVMTYLFSAIPSITYNFKF</sequence>
<dbReference type="InterPro" id="IPR012910">
    <property type="entry name" value="Plug_dom"/>
</dbReference>
<dbReference type="InterPro" id="IPR036942">
    <property type="entry name" value="Beta-barrel_TonB_sf"/>
</dbReference>
<feature type="domain" description="TonB-dependent receptor plug" evidence="5">
    <location>
        <begin position="144"/>
        <end position="220"/>
    </location>
</feature>
<proteinExistence type="predicted"/>
<dbReference type="InterPro" id="IPR008969">
    <property type="entry name" value="CarboxyPept-like_regulatory"/>
</dbReference>
<protein>
    <recommendedName>
        <fullName evidence="7">TonB-dependent receptor plug domain-containing protein</fullName>
    </recommendedName>
</protein>
<evidence type="ECO:0000256" key="1">
    <source>
        <dbReference type="ARBA" id="ARBA00004442"/>
    </source>
</evidence>
<dbReference type="AlphaFoldDB" id="A0A644WCC8"/>
<evidence type="ECO:0000256" key="3">
    <source>
        <dbReference type="ARBA" id="ARBA00023237"/>
    </source>
</evidence>
<evidence type="ECO:0000259" key="4">
    <source>
        <dbReference type="Pfam" id="PF00593"/>
    </source>
</evidence>
<organism evidence="6">
    <name type="scientific">bioreactor metagenome</name>
    <dbReference type="NCBI Taxonomy" id="1076179"/>
    <lineage>
        <taxon>unclassified sequences</taxon>
        <taxon>metagenomes</taxon>
        <taxon>ecological metagenomes</taxon>
    </lineage>
</organism>
<evidence type="ECO:0000313" key="6">
    <source>
        <dbReference type="EMBL" id="MPL99973.1"/>
    </source>
</evidence>
<dbReference type="EMBL" id="VSSQ01000700">
    <property type="protein sequence ID" value="MPL99973.1"/>
    <property type="molecule type" value="Genomic_DNA"/>
</dbReference>
<dbReference type="Pfam" id="PF00593">
    <property type="entry name" value="TonB_dep_Rec_b-barrel"/>
    <property type="match status" value="1"/>
</dbReference>
<keyword evidence="2" id="KW-0472">Membrane</keyword>
<dbReference type="SUPFAM" id="SSF56935">
    <property type="entry name" value="Porins"/>
    <property type="match status" value="1"/>
</dbReference>
<dbReference type="Gene3D" id="2.60.40.1120">
    <property type="entry name" value="Carboxypeptidase-like, regulatory domain"/>
    <property type="match status" value="1"/>
</dbReference>
<dbReference type="GO" id="GO:0009279">
    <property type="term" value="C:cell outer membrane"/>
    <property type="evidence" value="ECO:0007669"/>
    <property type="project" value="UniProtKB-SubCell"/>
</dbReference>
<accession>A0A644WCC8</accession>
<comment type="subcellular location">
    <subcellularLocation>
        <location evidence="1">Cell outer membrane</location>
    </subcellularLocation>
</comment>
<name>A0A644WCC8_9ZZZZ</name>
<reference evidence="6" key="1">
    <citation type="submission" date="2019-08" db="EMBL/GenBank/DDBJ databases">
        <authorList>
            <person name="Kucharzyk K."/>
            <person name="Murdoch R.W."/>
            <person name="Higgins S."/>
            <person name="Loffler F."/>
        </authorList>
    </citation>
    <scope>NUCLEOTIDE SEQUENCE</scope>
</reference>